<dbReference type="EMBL" id="AWTT01000008">
    <property type="protein sequence ID" value="KIS03852.1"/>
    <property type="molecule type" value="Genomic_DNA"/>
</dbReference>
<keyword evidence="1" id="KW-0413">Isomerase</keyword>
<dbReference type="OrthoDB" id="2237247at2"/>
<keyword evidence="2" id="KW-1185">Reference proteome</keyword>
<accession>A0A0D1A812</accession>
<dbReference type="Gene3D" id="3.20.20.150">
    <property type="entry name" value="Divalent-metal-dependent TIM barrel enzymes"/>
    <property type="match status" value="1"/>
</dbReference>
<dbReference type="Proteomes" id="UP000032279">
    <property type="component" value="Unassembled WGS sequence"/>
</dbReference>
<dbReference type="SUPFAM" id="SSF51658">
    <property type="entry name" value="Xylose isomerase-like"/>
    <property type="match status" value="1"/>
</dbReference>
<gene>
    <name evidence="1" type="ORF">WDC_0499</name>
</gene>
<organism evidence="1 2">
    <name type="scientific">Paucilactobacillus wasatchensis</name>
    <dbReference type="NCBI Taxonomy" id="1335616"/>
    <lineage>
        <taxon>Bacteria</taxon>
        <taxon>Bacillati</taxon>
        <taxon>Bacillota</taxon>
        <taxon>Bacilli</taxon>
        <taxon>Lactobacillales</taxon>
        <taxon>Lactobacillaceae</taxon>
        <taxon>Paucilactobacillus</taxon>
    </lineage>
</organism>
<evidence type="ECO:0000313" key="2">
    <source>
        <dbReference type="Proteomes" id="UP000032279"/>
    </source>
</evidence>
<protein>
    <submittedName>
        <fullName evidence="1">Sugar phosphate isomerase/epimerase</fullName>
    </submittedName>
</protein>
<dbReference type="AlphaFoldDB" id="A0A0D1A812"/>
<name>A0A0D1A812_9LACO</name>
<dbReference type="PATRIC" id="fig|1335616.4.peg.499"/>
<proteinExistence type="predicted"/>
<dbReference type="InterPro" id="IPR036237">
    <property type="entry name" value="Xyl_isomerase-like_sf"/>
</dbReference>
<dbReference type="GO" id="GO:0016853">
    <property type="term" value="F:isomerase activity"/>
    <property type="evidence" value="ECO:0007669"/>
    <property type="project" value="UniProtKB-KW"/>
</dbReference>
<sequence length="246" mass="27424">MDISKIVLNTLVFDNEHNAGLSQPDMLQKVADFDIKTVEVRREYFKDIAAETNEIKQINQKLGLKVFYSVPEKIFTDDGSLNPELSAYFDEAKTMGVSELKMNIGNFTGFTADIKAGLAKVLSTGIQFNVENDQTSQNGASKNILNFLNAAKENNLDIQFVFDLGNWRFVAEDEQSVATSINQFVRYIHVKNVTQDNGKTGVVALDQGVIDWQSTLKHLPTNVPVALEYPATSAEIQHGIDLLVKY</sequence>
<reference evidence="1 2" key="1">
    <citation type="submission" date="2013-08" db="EMBL/GenBank/DDBJ databases">
        <title>Lactobacillus wasatchii sp. WDC04, a late gas producing bacteria isolated from aged chedder cheese.</title>
        <authorList>
            <person name="Oberg C.J."/>
            <person name="Culumber M."/>
            <person name="McMahon D.J."/>
            <person name="Broadbent J.R."/>
            <person name="Oberg T.S."/>
            <person name="Ortaki F."/>
        </authorList>
    </citation>
    <scope>NUCLEOTIDE SEQUENCE [LARGE SCALE GENOMIC DNA]</scope>
    <source>
        <strain evidence="1 2">WDC04</strain>
    </source>
</reference>
<dbReference type="STRING" id="1335616.WDC_0499"/>
<comment type="caution">
    <text evidence="1">The sequence shown here is derived from an EMBL/GenBank/DDBJ whole genome shotgun (WGS) entry which is preliminary data.</text>
</comment>
<dbReference type="RefSeq" id="WP_044010219.1">
    <property type="nucleotide sequence ID" value="NZ_AWTT01000008.1"/>
</dbReference>
<evidence type="ECO:0000313" key="1">
    <source>
        <dbReference type="EMBL" id="KIS03852.1"/>
    </source>
</evidence>